<keyword evidence="7 8" id="KW-0472">Membrane</keyword>
<dbReference type="InterPro" id="IPR058130">
    <property type="entry name" value="PEA_transf_C"/>
</dbReference>
<organism evidence="11 12">
    <name type="scientific">Zhengella mangrovi</name>
    <dbReference type="NCBI Taxonomy" id="1982044"/>
    <lineage>
        <taxon>Bacteria</taxon>
        <taxon>Pseudomonadati</taxon>
        <taxon>Pseudomonadota</taxon>
        <taxon>Alphaproteobacteria</taxon>
        <taxon>Hyphomicrobiales</taxon>
        <taxon>Notoacmeibacteraceae</taxon>
        <taxon>Zhengella</taxon>
    </lineage>
</organism>
<feature type="transmembrane region" description="Helical" evidence="8">
    <location>
        <begin position="48"/>
        <end position="68"/>
    </location>
</feature>
<dbReference type="GO" id="GO:0016776">
    <property type="term" value="F:phosphotransferase activity, phosphate group as acceptor"/>
    <property type="evidence" value="ECO:0007669"/>
    <property type="project" value="TreeGrafter"/>
</dbReference>
<dbReference type="Pfam" id="PF08019">
    <property type="entry name" value="EptA_B_N"/>
    <property type="match status" value="1"/>
</dbReference>
<keyword evidence="5 8" id="KW-0812">Transmembrane</keyword>
<feature type="transmembrane region" description="Helical" evidence="8">
    <location>
        <begin position="80"/>
        <end position="100"/>
    </location>
</feature>
<evidence type="ECO:0000256" key="4">
    <source>
        <dbReference type="ARBA" id="ARBA00022679"/>
    </source>
</evidence>
<name>A0A2G1QPK1_9HYPH</name>
<dbReference type="PANTHER" id="PTHR30443">
    <property type="entry name" value="INNER MEMBRANE PROTEIN"/>
    <property type="match status" value="1"/>
</dbReference>
<evidence type="ECO:0000256" key="1">
    <source>
        <dbReference type="ARBA" id="ARBA00004429"/>
    </source>
</evidence>
<dbReference type="Gene3D" id="3.40.720.10">
    <property type="entry name" value="Alkaline Phosphatase, subunit A"/>
    <property type="match status" value="1"/>
</dbReference>
<comment type="subcellular location">
    <subcellularLocation>
        <location evidence="1">Cell inner membrane</location>
        <topology evidence="1">Multi-pass membrane protein</topology>
    </subcellularLocation>
</comment>
<dbReference type="GO" id="GO:0005886">
    <property type="term" value="C:plasma membrane"/>
    <property type="evidence" value="ECO:0007669"/>
    <property type="project" value="UniProtKB-SubCell"/>
</dbReference>
<dbReference type="OrthoDB" id="9786870at2"/>
<sequence length="588" mass="64559">MAARISAFCHVGRGYSDATMEHAVFGARLDQKTGRSFMMARPVLNARTMAFLLAILVTVLMNASTFRIAGGVFQAHPDDVWRLMAGLFLVHAALFVSLTFPLVFKPVAAFLVIGAAVASYFMDAFGTIIDKDMIVNAATTTHTEAKHLITPDFAFHVLLYGILPVALLFWVKRKKTRFWRDVAINIPLILVMLVGAGALIFSDYAAFSSAFRERKDLVFALNPIGPSYAIVKYVKQAQGEANIVVQPIGEDAHPGPFLAGADKPVFLVLVVGETLRAQNVGLNGYERQTTPELAGINPLYFPNTTSCGTATAVSMPCMFSMYGREDYSDLRGLDHENLLDVLHRAGFDIEWWDNNTGDKKIAARFPSSILTHSADPAYCDADECNDGIFLDRLKKRMEDARQNTVLVMHQIGSHGPAYFKRYPPEFEEYKPACQSAQFSDCTSDEIRNAYDNTVLYTDHILAEFIRLQEAQSDHLLTGLVFASDHGESLGEDGLYLHGAPYFIAPDTQTHVPFLAWFSPEFRKELGLDETCLRGKAGVPASHDNFFHSVLGAVDVATGVRDAALDLFGTCRTGTDAVQSAKAPGASAQ</sequence>
<proteinExistence type="predicted"/>
<feature type="transmembrane region" description="Helical" evidence="8">
    <location>
        <begin position="153"/>
        <end position="171"/>
    </location>
</feature>
<evidence type="ECO:0000259" key="9">
    <source>
        <dbReference type="Pfam" id="PF00884"/>
    </source>
</evidence>
<reference evidence="11 12" key="1">
    <citation type="submission" date="2017-10" db="EMBL/GenBank/DDBJ databases">
        <title>Sedimentibacterium mangrovi gen. nov., sp. nov., a novel member of family Phyllobacteriacea isolated from mangrove sediment.</title>
        <authorList>
            <person name="Liao H."/>
            <person name="Tian Y."/>
        </authorList>
    </citation>
    <scope>NUCLEOTIDE SEQUENCE [LARGE SCALE GENOMIC DNA]</scope>
    <source>
        <strain evidence="11 12">X9-2-2</strain>
    </source>
</reference>
<evidence type="ECO:0000256" key="8">
    <source>
        <dbReference type="SAM" id="Phobius"/>
    </source>
</evidence>
<dbReference type="InterPro" id="IPR017850">
    <property type="entry name" value="Alkaline_phosphatase_core_sf"/>
</dbReference>
<gene>
    <name evidence="11" type="ORF">CSC94_10170</name>
</gene>
<dbReference type="InterPro" id="IPR012549">
    <property type="entry name" value="EptA-like_N"/>
</dbReference>
<dbReference type="CDD" id="cd16017">
    <property type="entry name" value="LptA"/>
    <property type="match status" value="1"/>
</dbReference>
<evidence type="ECO:0000259" key="10">
    <source>
        <dbReference type="Pfam" id="PF08019"/>
    </source>
</evidence>
<keyword evidence="2" id="KW-1003">Cell membrane</keyword>
<evidence type="ECO:0000256" key="5">
    <source>
        <dbReference type="ARBA" id="ARBA00022692"/>
    </source>
</evidence>
<keyword evidence="3" id="KW-0997">Cell inner membrane</keyword>
<dbReference type="PANTHER" id="PTHR30443:SF0">
    <property type="entry name" value="PHOSPHOETHANOLAMINE TRANSFERASE EPTA"/>
    <property type="match status" value="1"/>
</dbReference>
<dbReference type="EMBL" id="PDVP01000004">
    <property type="protein sequence ID" value="PHP67391.1"/>
    <property type="molecule type" value="Genomic_DNA"/>
</dbReference>
<evidence type="ECO:0000313" key="11">
    <source>
        <dbReference type="EMBL" id="PHP67391.1"/>
    </source>
</evidence>
<dbReference type="InterPro" id="IPR040423">
    <property type="entry name" value="PEA_transferase"/>
</dbReference>
<dbReference type="Proteomes" id="UP000221168">
    <property type="component" value="Unassembled WGS sequence"/>
</dbReference>
<feature type="transmembrane region" description="Helical" evidence="8">
    <location>
        <begin position="183"/>
        <end position="207"/>
    </location>
</feature>
<keyword evidence="6 8" id="KW-1133">Transmembrane helix</keyword>
<feature type="domain" description="Sulfatase N-terminal" evidence="9">
    <location>
        <begin position="267"/>
        <end position="554"/>
    </location>
</feature>
<feature type="transmembrane region" description="Helical" evidence="8">
    <location>
        <begin position="107"/>
        <end position="129"/>
    </location>
</feature>
<evidence type="ECO:0000256" key="3">
    <source>
        <dbReference type="ARBA" id="ARBA00022519"/>
    </source>
</evidence>
<evidence type="ECO:0000256" key="6">
    <source>
        <dbReference type="ARBA" id="ARBA00022989"/>
    </source>
</evidence>
<comment type="caution">
    <text evidence="11">The sequence shown here is derived from an EMBL/GenBank/DDBJ whole genome shotgun (WGS) entry which is preliminary data.</text>
</comment>
<keyword evidence="12" id="KW-1185">Reference proteome</keyword>
<dbReference type="SUPFAM" id="SSF53649">
    <property type="entry name" value="Alkaline phosphatase-like"/>
    <property type="match status" value="1"/>
</dbReference>
<feature type="domain" description="Phosphoethanolamine transferase N-terminal" evidence="10">
    <location>
        <begin position="87"/>
        <end position="236"/>
    </location>
</feature>
<dbReference type="Pfam" id="PF00884">
    <property type="entry name" value="Sulfatase"/>
    <property type="match status" value="1"/>
</dbReference>
<protein>
    <submittedName>
        <fullName evidence="11">Phosphoethanolamine transferase</fullName>
    </submittedName>
</protein>
<accession>A0A2G1QPK1</accession>
<dbReference type="AlphaFoldDB" id="A0A2G1QPK1"/>
<evidence type="ECO:0000256" key="7">
    <source>
        <dbReference type="ARBA" id="ARBA00023136"/>
    </source>
</evidence>
<dbReference type="GO" id="GO:0009244">
    <property type="term" value="P:lipopolysaccharide core region biosynthetic process"/>
    <property type="evidence" value="ECO:0007669"/>
    <property type="project" value="TreeGrafter"/>
</dbReference>
<evidence type="ECO:0000313" key="12">
    <source>
        <dbReference type="Proteomes" id="UP000221168"/>
    </source>
</evidence>
<evidence type="ECO:0000256" key="2">
    <source>
        <dbReference type="ARBA" id="ARBA00022475"/>
    </source>
</evidence>
<dbReference type="NCBIfam" id="NF028537">
    <property type="entry name" value="P_eth_NH2_trans"/>
    <property type="match status" value="1"/>
</dbReference>
<dbReference type="InterPro" id="IPR000917">
    <property type="entry name" value="Sulfatase_N"/>
</dbReference>
<keyword evidence="4 11" id="KW-0808">Transferase</keyword>